<evidence type="ECO:0000256" key="6">
    <source>
        <dbReference type="HAMAP-Rule" id="MF_00313"/>
    </source>
</evidence>
<organism evidence="7 8">
    <name type="scientific">Legionella sainthelensi</name>
    <dbReference type="NCBI Taxonomy" id="28087"/>
    <lineage>
        <taxon>Bacteria</taxon>
        <taxon>Pseudomonadati</taxon>
        <taxon>Pseudomonadota</taxon>
        <taxon>Gammaproteobacteria</taxon>
        <taxon>Legionellales</taxon>
        <taxon>Legionellaceae</taxon>
        <taxon>Legionella</taxon>
    </lineage>
</organism>
<evidence type="ECO:0000256" key="5">
    <source>
        <dbReference type="ARBA" id="ARBA00049534"/>
    </source>
</evidence>
<dbReference type="EMBL" id="CP025491">
    <property type="protein sequence ID" value="AUH70999.1"/>
    <property type="molecule type" value="Genomic_DNA"/>
</dbReference>
<accession>A0A2H5FHK9</accession>
<dbReference type="PANTHER" id="PTHR12544:SF29">
    <property type="entry name" value="GLUTAMINASE"/>
    <property type="match status" value="1"/>
</dbReference>
<gene>
    <name evidence="6 7" type="primary">glsA</name>
    <name evidence="7" type="ORF">CAB17_02205</name>
</gene>
<dbReference type="EC" id="3.5.1.2" evidence="3 6"/>
<dbReference type="SUPFAM" id="SSF56601">
    <property type="entry name" value="beta-lactamase/transpeptidase-like"/>
    <property type="match status" value="1"/>
</dbReference>
<keyword evidence="8" id="KW-1185">Reference proteome</keyword>
<dbReference type="Pfam" id="PF04960">
    <property type="entry name" value="Glutaminase"/>
    <property type="match status" value="1"/>
</dbReference>
<dbReference type="HAMAP" id="MF_00313">
    <property type="entry name" value="Glutaminase"/>
    <property type="match status" value="1"/>
</dbReference>
<dbReference type="GO" id="GO:0006537">
    <property type="term" value="P:glutamate biosynthetic process"/>
    <property type="evidence" value="ECO:0007669"/>
    <property type="project" value="TreeGrafter"/>
</dbReference>
<feature type="binding site" evidence="6">
    <location>
        <position position="168"/>
    </location>
    <ligand>
        <name>substrate</name>
    </ligand>
</feature>
<dbReference type="AlphaFoldDB" id="A0A2H5FHK9"/>
<dbReference type="PANTHER" id="PTHR12544">
    <property type="entry name" value="GLUTAMINASE"/>
    <property type="match status" value="1"/>
</dbReference>
<feature type="binding site" evidence="6">
    <location>
        <position position="262"/>
    </location>
    <ligand>
        <name>substrate</name>
    </ligand>
</feature>
<keyword evidence="4 6" id="KW-0378">Hydrolase</keyword>
<evidence type="ECO:0000256" key="4">
    <source>
        <dbReference type="ARBA" id="ARBA00022801"/>
    </source>
</evidence>
<reference evidence="7 8" key="1">
    <citation type="submission" date="2017-12" db="EMBL/GenBank/DDBJ databases">
        <title>Legionella sainthelensi LA01-117, whole genome sequence of a clinical isolate from New Zealand.</title>
        <authorList>
            <person name="Cree S.L."/>
            <person name="Slow S."/>
            <person name="Kennedy M.A."/>
            <person name="Murdoch D.R."/>
            <person name="Biggs P.J."/>
            <person name="Anderson T."/>
        </authorList>
    </citation>
    <scope>NUCLEOTIDE SEQUENCE [LARGE SCALE GENOMIC DNA]</scope>
    <source>
        <strain evidence="7 8">LA01-117</strain>
    </source>
</reference>
<dbReference type="Gene3D" id="3.40.710.10">
    <property type="entry name" value="DD-peptidase/beta-lactamase superfamily"/>
    <property type="match status" value="1"/>
</dbReference>
<feature type="binding site" evidence="6">
    <location>
        <position position="67"/>
    </location>
    <ligand>
        <name>substrate</name>
    </ligand>
</feature>
<dbReference type="GO" id="GO:0006543">
    <property type="term" value="P:L-glutamine catabolic process"/>
    <property type="evidence" value="ECO:0007669"/>
    <property type="project" value="TreeGrafter"/>
</dbReference>
<comment type="similarity">
    <text evidence="1 6">Belongs to the glutaminase family.</text>
</comment>
<feature type="binding site" evidence="6">
    <location>
        <position position="192"/>
    </location>
    <ligand>
        <name>substrate</name>
    </ligand>
</feature>
<dbReference type="GO" id="GO:0004359">
    <property type="term" value="F:glutaminase activity"/>
    <property type="evidence" value="ECO:0007669"/>
    <property type="project" value="UniProtKB-UniRule"/>
</dbReference>
<feature type="binding site" evidence="6">
    <location>
        <position position="118"/>
    </location>
    <ligand>
        <name>substrate</name>
    </ligand>
</feature>
<keyword evidence="6" id="KW-0007">Acetylation</keyword>
<evidence type="ECO:0000256" key="1">
    <source>
        <dbReference type="ARBA" id="ARBA00011076"/>
    </source>
</evidence>
<dbReference type="InterPro" id="IPR015868">
    <property type="entry name" value="Glutaminase"/>
</dbReference>
<evidence type="ECO:0000256" key="2">
    <source>
        <dbReference type="ARBA" id="ARBA00011881"/>
    </source>
</evidence>
<comment type="catalytic activity">
    <reaction evidence="5 6">
        <text>L-glutamine + H2O = L-glutamate + NH4(+)</text>
        <dbReference type="Rhea" id="RHEA:15889"/>
        <dbReference type="ChEBI" id="CHEBI:15377"/>
        <dbReference type="ChEBI" id="CHEBI:28938"/>
        <dbReference type="ChEBI" id="CHEBI:29985"/>
        <dbReference type="ChEBI" id="CHEBI:58359"/>
        <dbReference type="EC" id="3.5.1.2"/>
    </reaction>
</comment>
<protein>
    <recommendedName>
        <fullName evidence="3 6">Glutaminase</fullName>
        <ecNumber evidence="3 6">3.5.1.2</ecNumber>
    </recommendedName>
</protein>
<dbReference type="NCBIfam" id="TIGR03814">
    <property type="entry name" value="Gln_ase"/>
    <property type="match status" value="1"/>
</dbReference>
<evidence type="ECO:0000313" key="7">
    <source>
        <dbReference type="EMBL" id="AUH70999.1"/>
    </source>
</evidence>
<dbReference type="KEGG" id="lsh:CAB17_02205"/>
<feature type="binding site" evidence="6">
    <location>
        <position position="161"/>
    </location>
    <ligand>
        <name>substrate</name>
    </ligand>
</feature>
<dbReference type="RefSeq" id="WP_101898765.1">
    <property type="nucleotide sequence ID" value="NZ_CP025491.2"/>
</dbReference>
<dbReference type="Proteomes" id="UP000234343">
    <property type="component" value="Chromosome"/>
</dbReference>
<proteinExistence type="inferred from homology"/>
<evidence type="ECO:0000313" key="8">
    <source>
        <dbReference type="Proteomes" id="UP000234343"/>
    </source>
</evidence>
<sequence length="310" mass="33962">MASKLLTLSLLEDLVRIAALNQEGKTADYIPELANVNQELTAIAVQPIGKEYISYSNSTLHPVTLQSTAKMIPLIGLLEEYGEQQLFEWVKVEPSGDDFASITRLEQFGPKPSNPMLNAGAITLCSHIPGNGEQQFRWLENWVRKLFNQRLSINPLVFASEKRTGDRNRALAYILKSRNNLGADIQETLDLYFTLCSYEAKLEQMLFLPTLLANGGVDFESGEQIISAETCKIAVAIMATCGLYDETGTHMVKTGMPAKSGVSGYTIAVVPGKAGIVVLSPKVNAKGNSIRGEIMLEGLSRALNWHFALP</sequence>
<feature type="binding site" evidence="6">
    <location>
        <position position="244"/>
    </location>
    <ligand>
        <name>substrate</name>
    </ligand>
</feature>
<dbReference type="InterPro" id="IPR012338">
    <property type="entry name" value="Beta-lactam/transpept-like"/>
</dbReference>
<evidence type="ECO:0000256" key="3">
    <source>
        <dbReference type="ARBA" id="ARBA00012918"/>
    </source>
</evidence>
<comment type="subunit">
    <text evidence="2 6">Homotetramer.</text>
</comment>
<name>A0A2H5FHK9_9GAMM</name>